<evidence type="ECO:0000256" key="1">
    <source>
        <dbReference type="SAM" id="SignalP"/>
    </source>
</evidence>
<dbReference type="InterPro" id="IPR036582">
    <property type="entry name" value="Mao_N_sf"/>
</dbReference>
<feature type="chain" id="PRO_5012816548" evidence="1">
    <location>
        <begin position="24"/>
        <end position="229"/>
    </location>
</feature>
<accession>A0A1M6YG69</accession>
<feature type="domain" description="Copper amine oxidase-like N-terminal" evidence="2">
    <location>
        <begin position="39"/>
        <end position="129"/>
    </location>
</feature>
<dbReference type="Gene3D" id="3.30.457.10">
    <property type="entry name" value="Copper amine oxidase-like, N-terminal domain"/>
    <property type="match status" value="1"/>
</dbReference>
<dbReference type="InterPro" id="IPR012854">
    <property type="entry name" value="Cu_amine_oxidase-like_N"/>
</dbReference>
<reference evidence="3 4" key="1">
    <citation type="submission" date="2016-11" db="EMBL/GenBank/DDBJ databases">
        <authorList>
            <person name="Jaros S."/>
            <person name="Januszkiewicz K."/>
            <person name="Wedrychowicz H."/>
        </authorList>
    </citation>
    <scope>NUCLEOTIDE SEQUENCE [LARGE SCALE GENOMIC DNA]</scope>
    <source>
        <strain evidence="3 4">DSM 14214</strain>
    </source>
</reference>
<organism evidence="3 4">
    <name type="scientific">Anaerotignum lactatifermentans DSM 14214</name>
    <dbReference type="NCBI Taxonomy" id="1121323"/>
    <lineage>
        <taxon>Bacteria</taxon>
        <taxon>Bacillati</taxon>
        <taxon>Bacillota</taxon>
        <taxon>Clostridia</taxon>
        <taxon>Lachnospirales</taxon>
        <taxon>Anaerotignaceae</taxon>
        <taxon>Anaerotignum</taxon>
    </lineage>
</organism>
<keyword evidence="4" id="KW-1185">Reference proteome</keyword>
<gene>
    <name evidence="3" type="ORF">SAMN02745138_02989</name>
</gene>
<keyword evidence="1" id="KW-0732">Signal</keyword>
<dbReference type="SUPFAM" id="SSF55383">
    <property type="entry name" value="Copper amine oxidase, domain N"/>
    <property type="match status" value="1"/>
</dbReference>
<dbReference type="RefSeq" id="WP_072853108.1">
    <property type="nucleotide sequence ID" value="NZ_FRAH01000074.1"/>
</dbReference>
<protein>
    <submittedName>
        <fullName evidence="3">Copper amine oxidase N-terminal domain-containing protein</fullName>
    </submittedName>
</protein>
<dbReference type="PROSITE" id="PS51257">
    <property type="entry name" value="PROKAR_LIPOPROTEIN"/>
    <property type="match status" value="1"/>
</dbReference>
<dbReference type="OrthoDB" id="2029085at2"/>
<evidence type="ECO:0000313" key="3">
    <source>
        <dbReference type="EMBL" id="SHL16979.1"/>
    </source>
</evidence>
<name>A0A1M6YG69_9FIRM</name>
<evidence type="ECO:0000259" key="2">
    <source>
        <dbReference type="Pfam" id="PF07833"/>
    </source>
</evidence>
<dbReference type="Proteomes" id="UP000183975">
    <property type="component" value="Unassembled WGS sequence"/>
</dbReference>
<dbReference type="Pfam" id="PF07833">
    <property type="entry name" value="Cu_amine_oxidN1"/>
    <property type="match status" value="1"/>
</dbReference>
<evidence type="ECO:0000313" key="4">
    <source>
        <dbReference type="Proteomes" id="UP000183975"/>
    </source>
</evidence>
<dbReference type="AlphaFoldDB" id="A0A1M6YG69"/>
<feature type="signal peptide" evidence="1">
    <location>
        <begin position="1"/>
        <end position="23"/>
    </location>
</feature>
<proteinExistence type="predicted"/>
<dbReference type="EMBL" id="FRAH01000074">
    <property type="protein sequence ID" value="SHL16979.1"/>
    <property type="molecule type" value="Genomic_DNA"/>
</dbReference>
<sequence length="229" mass="24305">MKRMMAYMLAGILTLGCGTTAFGAEKISGTMMVQDTEVTQPLYADEWGTKLVPVREVGDILGYTVAWDKQTRSVTLSDGTTTVGFASGKDAYLVGGETKSIGGAPELMDGVQYVPADLFSAFFPVAMQTKAGQLVFTDLTAEGVEQVTGTVVEAAQYNLVLRLEDGTLRIFTKDQADMTRAGSLEPDSLVEVYYKSADPKTAIKLFAVDPATVKAPAAETSANTAAQEG</sequence>